<accession>A0A8H6ITL5</accession>
<keyword evidence="8" id="KW-0489">Methyltransferase</keyword>
<organism evidence="8 9">
    <name type="scientific">Colletotrichum sojae</name>
    <dbReference type="NCBI Taxonomy" id="2175907"/>
    <lineage>
        <taxon>Eukaryota</taxon>
        <taxon>Fungi</taxon>
        <taxon>Dikarya</taxon>
        <taxon>Ascomycota</taxon>
        <taxon>Pezizomycotina</taxon>
        <taxon>Sordariomycetes</taxon>
        <taxon>Hypocreomycetidae</taxon>
        <taxon>Glomerellales</taxon>
        <taxon>Glomerellaceae</taxon>
        <taxon>Colletotrichum</taxon>
        <taxon>Colletotrichum orchidearum species complex</taxon>
    </lineage>
</organism>
<keyword evidence="4" id="KW-0819">tRNA processing</keyword>
<evidence type="ECO:0000256" key="4">
    <source>
        <dbReference type="ARBA" id="ARBA00022694"/>
    </source>
</evidence>
<dbReference type="AlphaFoldDB" id="A0A8H6ITL5"/>
<evidence type="ECO:0000256" key="1">
    <source>
        <dbReference type="ARBA" id="ARBA00004123"/>
    </source>
</evidence>
<dbReference type="Proteomes" id="UP000652219">
    <property type="component" value="Unassembled WGS sequence"/>
</dbReference>
<gene>
    <name evidence="8" type="ORF">CSOJ01_13279</name>
</gene>
<evidence type="ECO:0000256" key="6">
    <source>
        <dbReference type="ARBA" id="ARBA00032319"/>
    </source>
</evidence>
<comment type="similarity">
    <text evidence="2">Belongs to the TRM6/GCD10 family.</text>
</comment>
<feature type="region of interest" description="Disordered" evidence="7">
    <location>
        <begin position="295"/>
        <end position="362"/>
    </location>
</feature>
<keyword evidence="9" id="KW-1185">Reference proteome</keyword>
<dbReference type="PANTHER" id="PTHR12945:SF0">
    <property type="entry name" value="TRNA (ADENINE(58)-N(1))-METHYLTRANSFERASE NON-CATALYTIC SUBUNIT TRM6"/>
    <property type="match status" value="1"/>
</dbReference>
<dbReference type="GO" id="GO:0030488">
    <property type="term" value="P:tRNA methylation"/>
    <property type="evidence" value="ECO:0007669"/>
    <property type="project" value="InterPro"/>
</dbReference>
<reference evidence="8 9" key="1">
    <citation type="journal article" date="2020" name="Phytopathology">
        <title>Genome Sequence Resources of Colletotrichum truncatum, C. plurivorum, C. musicola, and C. sojae: Four Species Pathogenic to Soybean (Glycine max).</title>
        <authorList>
            <person name="Rogerio F."/>
            <person name="Boufleur T.R."/>
            <person name="Ciampi-Guillardi M."/>
            <person name="Sukno S.A."/>
            <person name="Thon M.R."/>
            <person name="Massola Junior N.S."/>
            <person name="Baroncelli R."/>
        </authorList>
    </citation>
    <scope>NUCLEOTIDE SEQUENCE [LARGE SCALE GENOMIC DNA]</scope>
    <source>
        <strain evidence="8 9">LFN0009</strain>
    </source>
</reference>
<evidence type="ECO:0000313" key="8">
    <source>
        <dbReference type="EMBL" id="KAF6795937.1"/>
    </source>
</evidence>
<keyword evidence="5" id="KW-0539">Nucleus</keyword>
<protein>
    <recommendedName>
        <fullName evidence="3">tRNA (adenine(58)-N(1))-methyltransferase non-catalytic subunit TRM6</fullName>
    </recommendedName>
    <alternativeName>
        <fullName evidence="6">tRNA(m1A58)-methyltransferase subunit TRM6</fullName>
    </alternativeName>
</protein>
<dbReference type="GO" id="GO:0008168">
    <property type="term" value="F:methyltransferase activity"/>
    <property type="evidence" value="ECO:0007669"/>
    <property type="project" value="UniProtKB-KW"/>
</dbReference>
<evidence type="ECO:0000313" key="9">
    <source>
        <dbReference type="Proteomes" id="UP000652219"/>
    </source>
</evidence>
<evidence type="ECO:0000256" key="3">
    <source>
        <dbReference type="ARBA" id="ARBA00021704"/>
    </source>
</evidence>
<feature type="compositionally biased region" description="Low complexity" evidence="7">
    <location>
        <begin position="308"/>
        <end position="324"/>
    </location>
</feature>
<comment type="caution">
    <text evidence="8">The sequence shown here is derived from an EMBL/GenBank/DDBJ whole genome shotgun (WGS) entry which is preliminary data.</text>
</comment>
<dbReference type="InterPro" id="IPR017423">
    <property type="entry name" value="TRM6"/>
</dbReference>
<evidence type="ECO:0000256" key="7">
    <source>
        <dbReference type="SAM" id="MobiDB-lite"/>
    </source>
</evidence>
<dbReference type="EMBL" id="WIGN01000377">
    <property type="protein sequence ID" value="KAF6795937.1"/>
    <property type="molecule type" value="Genomic_DNA"/>
</dbReference>
<dbReference type="PANTHER" id="PTHR12945">
    <property type="entry name" value="TRANSLATION INITIATION FACTOR EIF3-RELATED"/>
    <property type="match status" value="1"/>
</dbReference>
<name>A0A8H6ITL5_9PEZI</name>
<evidence type="ECO:0000256" key="5">
    <source>
        <dbReference type="ARBA" id="ARBA00023242"/>
    </source>
</evidence>
<dbReference type="GO" id="GO:0005634">
    <property type="term" value="C:nucleus"/>
    <property type="evidence" value="ECO:0007669"/>
    <property type="project" value="UniProtKB-SubCell"/>
</dbReference>
<dbReference type="GO" id="GO:0031515">
    <property type="term" value="C:tRNA (m1A) methyltransferase complex"/>
    <property type="evidence" value="ECO:0007669"/>
    <property type="project" value="InterPro"/>
</dbReference>
<sequence>MPSLVRPHQWVSIKLLSEDTKVLQIIPNTTISLGKLGSFPTNLVIDRPFHLTYEIQDRREGEQFNRLRVVPASEIHADAIADTTSQPAEEDGIDLENIIAAPDGAEFAVVDNESGDVVSRSRREIIDETARQTLTTEEIEALKQGNTDAGKDIIAKLLLSHTALDQKTSFSLAKYKLLKTKKYIRRFSIQPLDPLTLGKWLLEEKDAGKVLEMREEMMGLLGCWANVHFGGLPPTDKPEMVTADGSGMLNKSQIGGRWLVVDDTGGLVTAAMAERMGFLYPNDPEDDEIGEEEAGAVDAETNGEKPAEAAATEAPSTEATAEATTKADESMTDAPTATEDDAAKEQQQQQQRPRRKQPPRRHDFESIFAPTNTLTLIHPNSQPNLALLKYYNFDSTNPNPPLPLHPLATNLLPISWLQLLEPEEDVTYSTPPPEVSDEVLHSWKANRRGNYHRKRRRWARTRYIVDSTRAGGFSGLVIASTMDIISILRHTLPLLAGGAPIAIYSQNVEQLTEVADCFSIARRAGWSTSPPVEAAGKSLQELERWEGSEDFPLNPTLLLGANVQTSRAERWQVLPGRTHPMMMGRGGAEGYIFTGWKAVPAEGKVEARGKFKRRKVEA</sequence>
<proteinExistence type="inferred from homology"/>
<keyword evidence="8" id="KW-0808">Transferase</keyword>
<dbReference type="Pfam" id="PF04189">
    <property type="entry name" value="Gcd10p"/>
    <property type="match status" value="1"/>
</dbReference>
<evidence type="ECO:0000256" key="2">
    <source>
        <dbReference type="ARBA" id="ARBA00008320"/>
    </source>
</evidence>
<comment type="subcellular location">
    <subcellularLocation>
        <location evidence="1">Nucleus</location>
    </subcellularLocation>
</comment>